<dbReference type="AlphaFoldDB" id="A0AAN7JAI3"/>
<feature type="transmembrane region" description="Helical" evidence="1">
    <location>
        <begin position="437"/>
        <end position="459"/>
    </location>
</feature>
<dbReference type="PANTHER" id="PTHR24177">
    <property type="entry name" value="CASKIN"/>
    <property type="match status" value="1"/>
</dbReference>
<dbReference type="InterPro" id="IPR026961">
    <property type="entry name" value="PGG_dom"/>
</dbReference>
<dbReference type="GO" id="GO:0016020">
    <property type="term" value="C:membrane"/>
    <property type="evidence" value="ECO:0007669"/>
    <property type="project" value="TreeGrafter"/>
</dbReference>
<evidence type="ECO:0000313" key="4">
    <source>
        <dbReference type="Proteomes" id="UP001324115"/>
    </source>
</evidence>
<dbReference type="SUPFAM" id="SSF48403">
    <property type="entry name" value="Ankyrin repeat"/>
    <property type="match status" value="2"/>
</dbReference>
<organism evidence="3 4">
    <name type="scientific">Quercus rubra</name>
    <name type="common">Northern red oak</name>
    <name type="synonym">Quercus borealis</name>
    <dbReference type="NCBI Taxonomy" id="3512"/>
    <lineage>
        <taxon>Eukaryota</taxon>
        <taxon>Viridiplantae</taxon>
        <taxon>Streptophyta</taxon>
        <taxon>Embryophyta</taxon>
        <taxon>Tracheophyta</taxon>
        <taxon>Spermatophyta</taxon>
        <taxon>Magnoliopsida</taxon>
        <taxon>eudicotyledons</taxon>
        <taxon>Gunneridae</taxon>
        <taxon>Pentapetalae</taxon>
        <taxon>rosids</taxon>
        <taxon>fabids</taxon>
        <taxon>Fagales</taxon>
        <taxon>Fagaceae</taxon>
        <taxon>Quercus</taxon>
    </lineage>
</organism>
<name>A0AAN7JAI3_QUERU</name>
<dbReference type="Proteomes" id="UP001324115">
    <property type="component" value="Unassembled WGS sequence"/>
</dbReference>
<gene>
    <name evidence="3" type="ORF">RGQ29_012567</name>
</gene>
<feature type="transmembrane region" description="Helical" evidence="1">
    <location>
        <begin position="396"/>
        <end position="417"/>
    </location>
</feature>
<reference evidence="3 4" key="1">
    <citation type="journal article" date="2023" name="G3 (Bethesda)">
        <title>A haplotype-resolved chromosome-scale genome for Quercus rubra L. provides insights into the genetics of adaptive traits for red oak species.</title>
        <authorList>
            <person name="Kapoor B."/>
            <person name="Jenkins J."/>
            <person name="Schmutz J."/>
            <person name="Zhebentyayeva T."/>
            <person name="Kuelheim C."/>
            <person name="Coggeshall M."/>
            <person name="Heim C."/>
            <person name="Lasky J.R."/>
            <person name="Leites L."/>
            <person name="Islam-Faridi N."/>
            <person name="Romero-Severson J."/>
            <person name="DeLeo V.L."/>
            <person name="Lucas S.M."/>
            <person name="Lazic D."/>
            <person name="Gailing O."/>
            <person name="Carlson J."/>
            <person name="Staton M."/>
        </authorList>
    </citation>
    <scope>NUCLEOTIDE SEQUENCE [LARGE SCALE GENOMIC DNA]</scope>
    <source>
        <strain evidence="3">Pseudo-F2</strain>
    </source>
</reference>
<sequence length="467" mass="52247">MPNIQREITKKRETTLHIAAAANQEEFVKNLVERMSSDDITAKNTVGSTALAYAAATGNVNIAKVMLKKNRDLPNLGSGMKPLFTAALLEHYQMVEHLSRSTKTSEWDITEQTELFVTYARVGYYGQALEMMKVNSDLATAKNRFNDTALHVLARKHSAFVSKSQQGILRRHIDSFLGMKLKQDSKQIQAHELVKEICVRAYDVESLTVNQELSQSLFVAAEVGNVEFLIDLIRFDLELALKTDQTNRSIFHIAVKERHESIFNLLHEIGSFKDLIVENITNGGNNMLHLAAKLAPQHKLNAISGAALQLQQELLWFKEVEKVVKSSLKEMKNEAGETPYVLFATMHEELRKDGESWMRNTANSSMVVATLICSIIFTGQPTDGIKHSSENSNLELAFSVSSAIALFCSSTSLIMFLSILTSRYSYNDFLVSLPIKLMIGVASLFISIASMIVAFCASFNMKYHNHQ</sequence>
<keyword evidence="1" id="KW-1133">Transmembrane helix</keyword>
<dbReference type="Pfam" id="PF12796">
    <property type="entry name" value="Ank_2"/>
    <property type="match status" value="1"/>
</dbReference>
<dbReference type="PANTHER" id="PTHR24177:SF434">
    <property type="entry name" value="PGG DOMAIN-CONTAINING PROTEIN"/>
    <property type="match status" value="1"/>
</dbReference>
<evidence type="ECO:0000259" key="2">
    <source>
        <dbReference type="Pfam" id="PF13962"/>
    </source>
</evidence>
<protein>
    <recommendedName>
        <fullName evidence="2">PGG domain-containing protein</fullName>
    </recommendedName>
</protein>
<proteinExistence type="predicted"/>
<dbReference type="Pfam" id="PF13962">
    <property type="entry name" value="PGG"/>
    <property type="match status" value="1"/>
</dbReference>
<keyword evidence="1" id="KW-0472">Membrane</keyword>
<dbReference type="InterPro" id="IPR036770">
    <property type="entry name" value="Ankyrin_rpt-contain_sf"/>
</dbReference>
<dbReference type="SMART" id="SM00248">
    <property type="entry name" value="ANK"/>
    <property type="match status" value="5"/>
</dbReference>
<comment type="caution">
    <text evidence="3">The sequence shown here is derived from an EMBL/GenBank/DDBJ whole genome shotgun (WGS) entry which is preliminary data.</text>
</comment>
<dbReference type="EMBL" id="JAXUIC010000002">
    <property type="protein sequence ID" value="KAK4604107.1"/>
    <property type="molecule type" value="Genomic_DNA"/>
</dbReference>
<evidence type="ECO:0000256" key="1">
    <source>
        <dbReference type="SAM" id="Phobius"/>
    </source>
</evidence>
<keyword evidence="4" id="KW-1185">Reference proteome</keyword>
<dbReference type="Gene3D" id="1.25.40.20">
    <property type="entry name" value="Ankyrin repeat-containing domain"/>
    <property type="match status" value="2"/>
</dbReference>
<feature type="domain" description="PGG" evidence="2">
    <location>
        <begin position="356"/>
        <end position="459"/>
    </location>
</feature>
<accession>A0AAN7JAI3</accession>
<keyword evidence="1" id="KW-0812">Transmembrane</keyword>
<evidence type="ECO:0000313" key="3">
    <source>
        <dbReference type="EMBL" id="KAK4604107.1"/>
    </source>
</evidence>
<dbReference type="InterPro" id="IPR002110">
    <property type="entry name" value="Ankyrin_rpt"/>
</dbReference>